<feature type="binding site" evidence="4">
    <location>
        <begin position="94"/>
        <end position="98"/>
    </location>
    <ligand>
        <name>NAD(+)</name>
        <dbReference type="ChEBI" id="CHEBI:57540"/>
    </ligand>
</feature>
<name>A0A845SPF8_9GAMM</name>
<proteinExistence type="predicted"/>
<feature type="binding site" evidence="3">
    <location>
        <position position="172"/>
    </location>
    <ligand>
        <name>glycerol</name>
        <dbReference type="ChEBI" id="CHEBI:17754"/>
    </ligand>
</feature>
<accession>A0A845SPF8</accession>
<dbReference type="GO" id="GO:0046872">
    <property type="term" value="F:metal ion binding"/>
    <property type="evidence" value="ECO:0007669"/>
    <property type="project" value="UniProtKB-KW"/>
</dbReference>
<comment type="cofactor">
    <cofactor evidence="3">
        <name>Zn(2+)</name>
        <dbReference type="ChEBI" id="CHEBI:29105"/>
    </cofactor>
    <text evidence="3">Binds 1 zinc ion per subunit.</text>
</comment>
<dbReference type="Gene3D" id="3.40.50.1970">
    <property type="match status" value="1"/>
</dbReference>
<feature type="binding site" evidence="3">
    <location>
        <position position="255"/>
    </location>
    <ligand>
        <name>glycerol</name>
        <dbReference type="ChEBI" id="CHEBI:17754"/>
    </ligand>
</feature>
<keyword evidence="4" id="KW-0520">NAD</keyword>
<reference evidence="7 8" key="2">
    <citation type="submission" date="2020-02" db="EMBL/GenBank/DDBJ databases">
        <title>The new genus of Enterobacteriales.</title>
        <authorList>
            <person name="Kim I.S."/>
        </authorList>
    </citation>
    <scope>NUCLEOTIDE SEQUENCE [LARGE SCALE GENOMIC DNA]</scope>
    <source>
        <strain evidence="7 8">SAP-6</strain>
    </source>
</reference>
<protein>
    <submittedName>
        <fullName evidence="7">Iron-containing alcohol dehydrogenase</fullName>
    </submittedName>
</protein>
<evidence type="ECO:0000256" key="1">
    <source>
        <dbReference type="ARBA" id="ARBA00022723"/>
    </source>
</evidence>
<dbReference type="GO" id="GO:0016614">
    <property type="term" value="F:oxidoreductase activity, acting on CH-OH group of donors"/>
    <property type="evidence" value="ECO:0007669"/>
    <property type="project" value="InterPro"/>
</dbReference>
<evidence type="ECO:0000256" key="4">
    <source>
        <dbReference type="PIRSR" id="PIRSR000112-3"/>
    </source>
</evidence>
<evidence type="ECO:0000313" key="8">
    <source>
        <dbReference type="Proteomes" id="UP000461443"/>
    </source>
</evidence>
<reference evidence="7 8" key="1">
    <citation type="submission" date="2019-12" db="EMBL/GenBank/DDBJ databases">
        <authorList>
            <person name="Lee S.D."/>
        </authorList>
    </citation>
    <scope>NUCLEOTIDE SEQUENCE [LARGE SCALE GENOMIC DNA]</scope>
    <source>
        <strain evidence="7 8">SAP-6</strain>
    </source>
</reference>
<evidence type="ECO:0000256" key="2">
    <source>
        <dbReference type="ARBA" id="ARBA00023002"/>
    </source>
</evidence>
<keyword evidence="1 3" id="KW-0479">Metal-binding</keyword>
<dbReference type="PANTHER" id="PTHR43616">
    <property type="entry name" value="GLYCEROL DEHYDROGENASE"/>
    <property type="match status" value="1"/>
</dbReference>
<dbReference type="EMBL" id="WUBS01000017">
    <property type="protein sequence ID" value="NDL65252.1"/>
    <property type="molecule type" value="Genomic_DNA"/>
</dbReference>
<organism evidence="7 8">
    <name type="scientific">Acerihabitans arboris</name>
    <dbReference type="NCBI Taxonomy" id="2691583"/>
    <lineage>
        <taxon>Bacteria</taxon>
        <taxon>Pseudomonadati</taxon>
        <taxon>Pseudomonadota</taxon>
        <taxon>Gammaproteobacteria</taxon>
        <taxon>Enterobacterales</taxon>
        <taxon>Pectobacteriaceae</taxon>
        <taxon>Acerihabitans</taxon>
    </lineage>
</organism>
<feature type="binding site" evidence="4">
    <location>
        <position position="132"/>
    </location>
    <ligand>
        <name>NAD(+)</name>
        <dbReference type="ChEBI" id="CHEBI:57540"/>
    </ligand>
</feature>
<dbReference type="PIRSF" id="PIRSF000112">
    <property type="entry name" value="Glycerol_dehydrogenase"/>
    <property type="match status" value="1"/>
</dbReference>
<dbReference type="CDD" id="cd08550">
    <property type="entry name" value="GlyDH-like"/>
    <property type="match status" value="1"/>
</dbReference>
<dbReference type="Pfam" id="PF00465">
    <property type="entry name" value="Fe-ADH"/>
    <property type="match status" value="1"/>
</dbReference>
<keyword evidence="8" id="KW-1185">Reference proteome</keyword>
<evidence type="ECO:0000259" key="6">
    <source>
        <dbReference type="Pfam" id="PF00465"/>
    </source>
</evidence>
<evidence type="ECO:0000313" key="7">
    <source>
        <dbReference type="EMBL" id="NDL65252.1"/>
    </source>
</evidence>
<comment type="caution">
    <text evidence="7">The sequence shown here is derived from an EMBL/GenBank/DDBJ whole genome shotgun (WGS) entry which is preliminary data.</text>
</comment>
<keyword evidence="3" id="KW-0862">Zinc</keyword>
<feature type="domain" description="Alcohol dehydrogenase iron-type/glycerol dehydrogenase GldA" evidence="6">
    <location>
        <begin position="7"/>
        <end position="154"/>
    </location>
</feature>
<dbReference type="SUPFAM" id="SSF56796">
    <property type="entry name" value="Dehydroquinate synthase-like"/>
    <property type="match status" value="1"/>
</dbReference>
<dbReference type="Gene3D" id="1.20.1090.10">
    <property type="entry name" value="Dehydroquinate synthase-like - alpha domain"/>
    <property type="match status" value="1"/>
</dbReference>
<dbReference type="PANTHER" id="PTHR43616:SF3">
    <property type="entry name" value="HYDROXYCARBOXYLATE DEHYDROGENASE A"/>
    <property type="match status" value="1"/>
</dbReference>
<gene>
    <name evidence="7" type="ORF">GRH90_21200</name>
</gene>
<dbReference type="RefSeq" id="WP_162367958.1">
    <property type="nucleotide sequence ID" value="NZ_WUBS01000017.1"/>
</dbReference>
<sequence length="394" mass="42360">MIVVKAPQNYLNEAGLIKRIGEFVAPITRDRVMIITSPRAWQATRQALETSFGDQGISCQHYFLQGECTRATIGAFSAQAAAQGIRLVIGIGGGKVLDTAKGIAESSGRLPLITVPTIAATCAAWSPISVLYTEAGGHLNSMPLQRTPEWVLVDSGIIAATPVRYLKAGIVDALAKWYEFEPYLRRDDSSLSLALKAQAARLALDIFEQSGAQALADNEAGVATPVFVKVVDAVIALAGMANSMRDEFPRIGIAHAVHNSMTYHPDLHGFLHGELVGFGLVVQSFLDEDRPQAQDHLLQLLRSFSTPLTLRQLGVAGSVAERIKQIALGIKISQDNAARLPFALGTERIERALAQTARLDEPDAGRDQLSPLPAPNAALFEPRPGYRAGTRARA</sequence>
<dbReference type="InterPro" id="IPR001670">
    <property type="entry name" value="ADH_Fe/GldA"/>
</dbReference>
<feature type="region of interest" description="Disordered" evidence="5">
    <location>
        <begin position="360"/>
        <end position="394"/>
    </location>
</feature>
<keyword evidence="2" id="KW-0560">Oxidoreductase</keyword>
<evidence type="ECO:0000256" key="5">
    <source>
        <dbReference type="SAM" id="MobiDB-lite"/>
    </source>
</evidence>
<dbReference type="InterPro" id="IPR016205">
    <property type="entry name" value="Glycerol_DH"/>
</dbReference>
<dbReference type="AlphaFoldDB" id="A0A845SPF8"/>
<evidence type="ECO:0000256" key="3">
    <source>
        <dbReference type="PIRSR" id="PIRSR000112-1"/>
    </source>
</evidence>
<dbReference type="Proteomes" id="UP000461443">
    <property type="component" value="Unassembled WGS sequence"/>
</dbReference>
<feature type="binding site" evidence="3">
    <location>
        <position position="272"/>
    </location>
    <ligand>
        <name>glycerol</name>
        <dbReference type="ChEBI" id="CHEBI:17754"/>
    </ligand>
</feature>
<feature type="binding site" evidence="4">
    <location>
        <position position="126"/>
    </location>
    <ligand>
        <name>NAD(+)</name>
        <dbReference type="ChEBI" id="CHEBI:57540"/>
    </ligand>
</feature>